<dbReference type="Pfam" id="PF08352">
    <property type="entry name" value="oligo_HPY"/>
    <property type="match status" value="1"/>
</dbReference>
<proteinExistence type="inferred from homology"/>
<dbReference type="InterPro" id="IPR013563">
    <property type="entry name" value="Oligopep_ABC_C"/>
</dbReference>
<keyword evidence="3" id="KW-0547">Nucleotide-binding</keyword>
<dbReference type="PROSITE" id="PS50893">
    <property type="entry name" value="ABC_TRANSPORTER_2"/>
    <property type="match status" value="2"/>
</dbReference>
<dbReference type="Gene3D" id="3.40.50.300">
    <property type="entry name" value="P-loop containing nucleotide triphosphate hydrolases"/>
    <property type="match status" value="2"/>
</dbReference>
<evidence type="ECO:0000256" key="3">
    <source>
        <dbReference type="ARBA" id="ARBA00022741"/>
    </source>
</evidence>
<evidence type="ECO:0000259" key="5">
    <source>
        <dbReference type="PROSITE" id="PS50893"/>
    </source>
</evidence>
<dbReference type="InterPro" id="IPR027417">
    <property type="entry name" value="P-loop_NTPase"/>
</dbReference>
<dbReference type="PANTHER" id="PTHR43776:SF7">
    <property type="entry name" value="D,D-DIPEPTIDE TRANSPORT ATP-BINDING PROTEIN DDPF-RELATED"/>
    <property type="match status" value="1"/>
</dbReference>
<comment type="similarity">
    <text evidence="1">Belongs to the ABC transporter superfamily.</text>
</comment>
<dbReference type="PROSITE" id="PS00211">
    <property type="entry name" value="ABC_TRANSPORTER_1"/>
    <property type="match status" value="1"/>
</dbReference>
<feature type="domain" description="ABC transporter" evidence="5">
    <location>
        <begin position="22"/>
        <end position="270"/>
    </location>
</feature>
<organism evidence="6">
    <name type="scientific">marine metagenome</name>
    <dbReference type="NCBI Taxonomy" id="408172"/>
    <lineage>
        <taxon>unclassified sequences</taxon>
        <taxon>metagenomes</taxon>
        <taxon>ecological metagenomes</taxon>
    </lineage>
</organism>
<dbReference type="AlphaFoldDB" id="A0A381P4F8"/>
<dbReference type="InterPro" id="IPR050319">
    <property type="entry name" value="ABC_transp_ATP-bind"/>
</dbReference>
<feature type="domain" description="ABC transporter" evidence="5">
    <location>
        <begin position="300"/>
        <end position="544"/>
    </location>
</feature>
<dbReference type="InterPro" id="IPR003593">
    <property type="entry name" value="AAA+_ATPase"/>
</dbReference>
<evidence type="ECO:0000256" key="2">
    <source>
        <dbReference type="ARBA" id="ARBA00022448"/>
    </source>
</evidence>
<dbReference type="SMART" id="SM00382">
    <property type="entry name" value="AAA"/>
    <property type="match status" value="2"/>
</dbReference>
<reference evidence="6" key="1">
    <citation type="submission" date="2018-05" db="EMBL/GenBank/DDBJ databases">
        <authorList>
            <person name="Lanie J.A."/>
            <person name="Ng W.-L."/>
            <person name="Kazmierczak K.M."/>
            <person name="Andrzejewski T.M."/>
            <person name="Davidsen T.M."/>
            <person name="Wayne K.J."/>
            <person name="Tettelin H."/>
            <person name="Glass J.I."/>
            <person name="Rusch D."/>
            <person name="Podicherti R."/>
            <person name="Tsui H.-C.T."/>
            <person name="Winkler M.E."/>
        </authorList>
    </citation>
    <scope>NUCLEOTIDE SEQUENCE</scope>
</reference>
<dbReference type="GO" id="GO:0016887">
    <property type="term" value="F:ATP hydrolysis activity"/>
    <property type="evidence" value="ECO:0007669"/>
    <property type="project" value="InterPro"/>
</dbReference>
<dbReference type="InterPro" id="IPR003439">
    <property type="entry name" value="ABC_transporter-like_ATP-bd"/>
</dbReference>
<gene>
    <name evidence="6" type="ORF">METZ01_LOCUS14614</name>
</gene>
<dbReference type="GO" id="GO:0005524">
    <property type="term" value="F:ATP binding"/>
    <property type="evidence" value="ECO:0007669"/>
    <property type="project" value="UniProtKB-KW"/>
</dbReference>
<dbReference type="EMBL" id="UINC01000824">
    <property type="protein sequence ID" value="SUZ61760.1"/>
    <property type="molecule type" value="Genomic_DNA"/>
</dbReference>
<keyword evidence="4" id="KW-0067">ATP-binding</keyword>
<dbReference type="NCBIfam" id="NF008453">
    <property type="entry name" value="PRK11308.1"/>
    <property type="match status" value="2"/>
</dbReference>
<dbReference type="SUPFAM" id="SSF52540">
    <property type="entry name" value="P-loop containing nucleoside triphosphate hydrolases"/>
    <property type="match status" value="2"/>
</dbReference>
<protein>
    <recommendedName>
        <fullName evidence="5">ABC transporter domain-containing protein</fullName>
    </recommendedName>
</protein>
<dbReference type="CDD" id="cd03257">
    <property type="entry name" value="ABC_NikE_OppD_transporters"/>
    <property type="match status" value="2"/>
</dbReference>
<dbReference type="InterPro" id="IPR017871">
    <property type="entry name" value="ABC_transporter-like_CS"/>
</dbReference>
<evidence type="ECO:0000313" key="6">
    <source>
        <dbReference type="EMBL" id="SUZ61760.1"/>
    </source>
</evidence>
<dbReference type="GO" id="GO:0055085">
    <property type="term" value="P:transmembrane transport"/>
    <property type="evidence" value="ECO:0007669"/>
    <property type="project" value="UniProtKB-ARBA"/>
</dbReference>
<sequence>MVEKLGNLPAEASLDGLTVLAIRDYSLNYNTTSGPFEALKSINLEINRGQTLGLVGESGSGKTSLAWAIMRYLPDNASEVSGSISLLGENLRGKSHQEILEIRGRRISMVFQDPSTSLNPVIRLGDQIAEVLVRHRGLTPKQALTEGEALLATTGITKPAEMMDRYPHQASGGEKQRVVIATAFACNPELIIFDEPTTALDIITARQILDLFDRLREETQVTALYISHDLGLVSRIADDVAVIRRGLVVEEEPCDRVFSAPQHQYTRDLIAAVPHPNRRIASPAPEESASDLLNMTGVSVRYGETSILTRIFQPDRELTYGACDVSLNVRLRELLGVVGESGSGKSTIAKVLAGLQDFDGSLRFNERVFATRKSINTDYRRAVQIVFQNPDASLNPRQKIREILSRPLKLYKIVPRSEIPQRIRDLLSKVLLPEEFANRYPHQLSGGEKQRVAIARAFAAEPELVICDEITSSLDVSVQASVAKLLVDLQRDTGTTCIFITHDLNLIRQLAHRIAVMYRGSLVDLFETNEAENAERHSYTRALLDAVPVPAGTESSPSP</sequence>
<evidence type="ECO:0000256" key="4">
    <source>
        <dbReference type="ARBA" id="ARBA00022840"/>
    </source>
</evidence>
<accession>A0A381P4F8</accession>
<dbReference type="GO" id="GO:0015833">
    <property type="term" value="P:peptide transport"/>
    <property type="evidence" value="ECO:0007669"/>
    <property type="project" value="InterPro"/>
</dbReference>
<dbReference type="PANTHER" id="PTHR43776">
    <property type="entry name" value="TRANSPORT ATP-BINDING PROTEIN"/>
    <property type="match status" value="1"/>
</dbReference>
<keyword evidence="2" id="KW-0813">Transport</keyword>
<dbReference type="Pfam" id="PF00005">
    <property type="entry name" value="ABC_tran"/>
    <property type="match status" value="2"/>
</dbReference>
<evidence type="ECO:0000256" key="1">
    <source>
        <dbReference type="ARBA" id="ARBA00005417"/>
    </source>
</evidence>
<name>A0A381P4F8_9ZZZZ</name>